<feature type="compositionally biased region" description="Basic and acidic residues" evidence="1">
    <location>
        <begin position="54"/>
        <end position="63"/>
    </location>
</feature>
<proteinExistence type="evidence at transcript level"/>
<protein>
    <submittedName>
        <fullName evidence="2">Uncharacterized protein</fullName>
    </submittedName>
</protein>
<sequence>MRPISWPLKDFVCPAEKSDKPHPLGVRKRSSFSIASAFARSRNPSSKVHNPISLRKEQKRKVDGGGGGAVDGGIREDNKR</sequence>
<dbReference type="EMBL" id="BT092757">
    <property type="protein sequence ID" value="ACU17077.1"/>
    <property type="molecule type" value="mRNA"/>
</dbReference>
<reference evidence="2" key="1">
    <citation type="submission" date="2009-08" db="EMBL/GenBank/DDBJ databases">
        <authorList>
            <person name="Cheung F."/>
            <person name="Xiao Y."/>
            <person name="Chan A."/>
            <person name="Moskal W."/>
            <person name="Town C.D."/>
        </authorList>
    </citation>
    <scope>NUCLEOTIDE SEQUENCE</scope>
</reference>
<evidence type="ECO:0000313" key="2">
    <source>
        <dbReference type="EMBL" id="ACU17077.1"/>
    </source>
</evidence>
<evidence type="ECO:0000256" key="1">
    <source>
        <dbReference type="SAM" id="MobiDB-lite"/>
    </source>
</evidence>
<dbReference type="AlphaFoldDB" id="C6T5P5"/>
<feature type="region of interest" description="Disordered" evidence="1">
    <location>
        <begin position="1"/>
        <end position="80"/>
    </location>
</feature>
<name>C6T5P5_SOYBN</name>
<feature type="compositionally biased region" description="Low complexity" evidence="1">
    <location>
        <begin position="31"/>
        <end position="42"/>
    </location>
</feature>
<organism evidence="2">
    <name type="scientific">Glycine max</name>
    <name type="common">Soybean</name>
    <name type="synonym">Glycine hispida</name>
    <dbReference type="NCBI Taxonomy" id="3847"/>
    <lineage>
        <taxon>Eukaryota</taxon>
        <taxon>Viridiplantae</taxon>
        <taxon>Streptophyta</taxon>
        <taxon>Embryophyta</taxon>
        <taxon>Tracheophyta</taxon>
        <taxon>Spermatophyta</taxon>
        <taxon>Magnoliopsida</taxon>
        <taxon>eudicotyledons</taxon>
        <taxon>Gunneridae</taxon>
        <taxon>Pentapetalae</taxon>
        <taxon>rosids</taxon>
        <taxon>fabids</taxon>
        <taxon>Fabales</taxon>
        <taxon>Fabaceae</taxon>
        <taxon>Papilionoideae</taxon>
        <taxon>50 kb inversion clade</taxon>
        <taxon>NPAAA clade</taxon>
        <taxon>indigoferoid/millettioid clade</taxon>
        <taxon>Phaseoleae</taxon>
        <taxon>Glycine</taxon>
        <taxon>Glycine subgen. Soja</taxon>
    </lineage>
</organism>
<accession>C6T5P5</accession>